<dbReference type="SUPFAM" id="SSF53850">
    <property type="entry name" value="Periplasmic binding protein-like II"/>
    <property type="match status" value="1"/>
</dbReference>
<keyword evidence="7" id="KW-1185">Reference proteome</keyword>
<proteinExistence type="inferred from homology"/>
<dbReference type="Pfam" id="PF03466">
    <property type="entry name" value="LysR_substrate"/>
    <property type="match status" value="1"/>
</dbReference>
<dbReference type="RefSeq" id="WP_125966628.1">
    <property type="nucleotide sequence ID" value="NZ_RXFQ01000020.1"/>
</dbReference>
<gene>
    <name evidence="6" type="ORF">EJO66_26700</name>
</gene>
<dbReference type="Gene3D" id="3.40.190.290">
    <property type="match status" value="1"/>
</dbReference>
<protein>
    <submittedName>
        <fullName evidence="6">LysR family transcriptional regulator</fullName>
    </submittedName>
</protein>
<dbReference type="Gene3D" id="1.10.10.10">
    <property type="entry name" value="Winged helix-like DNA-binding domain superfamily/Winged helix DNA-binding domain"/>
    <property type="match status" value="1"/>
</dbReference>
<dbReference type="InterPro" id="IPR000847">
    <property type="entry name" value="LysR_HTH_N"/>
</dbReference>
<keyword evidence="3" id="KW-0238">DNA-binding</keyword>
<evidence type="ECO:0000313" key="7">
    <source>
        <dbReference type="Proteomes" id="UP000271137"/>
    </source>
</evidence>
<reference evidence="6 7" key="1">
    <citation type="submission" date="2018-12" db="EMBL/GenBank/DDBJ databases">
        <title>The genome sequences of strain 502.</title>
        <authorList>
            <person name="Gao J."/>
            <person name="Sun J."/>
        </authorList>
    </citation>
    <scope>NUCLEOTIDE SEQUENCE [LARGE SCALE GENOMIC DNA]</scope>
    <source>
        <strain evidence="6 7">502</strain>
    </source>
</reference>
<evidence type="ECO:0000256" key="2">
    <source>
        <dbReference type="ARBA" id="ARBA00023015"/>
    </source>
</evidence>
<dbReference type="InterPro" id="IPR036388">
    <property type="entry name" value="WH-like_DNA-bd_sf"/>
</dbReference>
<evidence type="ECO:0000256" key="3">
    <source>
        <dbReference type="ARBA" id="ARBA00023125"/>
    </source>
</evidence>
<dbReference type="PROSITE" id="PS50931">
    <property type="entry name" value="HTH_LYSR"/>
    <property type="match status" value="1"/>
</dbReference>
<comment type="caution">
    <text evidence="6">The sequence shown here is derived from an EMBL/GenBank/DDBJ whole genome shotgun (WGS) entry which is preliminary data.</text>
</comment>
<keyword evidence="2" id="KW-0805">Transcription regulation</keyword>
<organism evidence="6 7">
    <name type="scientific">Variovorax beijingensis</name>
    <dbReference type="NCBI Taxonomy" id="2496117"/>
    <lineage>
        <taxon>Bacteria</taxon>
        <taxon>Pseudomonadati</taxon>
        <taxon>Pseudomonadota</taxon>
        <taxon>Betaproteobacteria</taxon>
        <taxon>Burkholderiales</taxon>
        <taxon>Comamonadaceae</taxon>
        <taxon>Variovorax</taxon>
    </lineage>
</organism>
<dbReference type="EMBL" id="RXFQ01000020">
    <property type="protein sequence ID" value="RSZ30277.1"/>
    <property type="molecule type" value="Genomic_DNA"/>
</dbReference>
<sequence length="309" mass="33499">MSPRLQGIEEFVAAVEAGSFARAAERLHVTRSAVAKSIARLEARLGTRLFLRTTRSQSLTEEGHGYYERCRRVLAELDAAEAMADAARSTAAGLVRLSMPAMLGRLKVGPLLLALARRHPGLSLELSFNDRRVDLVEDGLDLAIRSGELADSAELVARPVGVQWMALCAAPAYLAERGRPGSVAELGASSSTSSSHEAVLYARDGQISPWRFHDAEGRPVEVVLPSRLRCDSAEVLLEAAIGGMGLARLPAWLAADALAAGTLVRVFEEPRPFGFELNVIRSRSRYLPHKTRVVVDWLAEHLPPLLAAR</sequence>
<evidence type="ECO:0000256" key="1">
    <source>
        <dbReference type="ARBA" id="ARBA00009437"/>
    </source>
</evidence>
<dbReference type="Proteomes" id="UP000271137">
    <property type="component" value="Unassembled WGS sequence"/>
</dbReference>
<evidence type="ECO:0000259" key="5">
    <source>
        <dbReference type="PROSITE" id="PS50931"/>
    </source>
</evidence>
<dbReference type="InterPro" id="IPR058163">
    <property type="entry name" value="LysR-type_TF_proteobact-type"/>
</dbReference>
<evidence type="ECO:0000313" key="6">
    <source>
        <dbReference type="EMBL" id="RSZ30277.1"/>
    </source>
</evidence>
<dbReference type="PANTHER" id="PTHR30537">
    <property type="entry name" value="HTH-TYPE TRANSCRIPTIONAL REGULATOR"/>
    <property type="match status" value="1"/>
</dbReference>
<dbReference type="InterPro" id="IPR036390">
    <property type="entry name" value="WH_DNA-bd_sf"/>
</dbReference>
<dbReference type="Pfam" id="PF00126">
    <property type="entry name" value="HTH_1"/>
    <property type="match status" value="1"/>
</dbReference>
<dbReference type="SUPFAM" id="SSF46785">
    <property type="entry name" value="Winged helix' DNA-binding domain"/>
    <property type="match status" value="1"/>
</dbReference>
<dbReference type="PANTHER" id="PTHR30537:SF5">
    <property type="entry name" value="HTH-TYPE TRANSCRIPTIONAL ACTIVATOR TTDR-RELATED"/>
    <property type="match status" value="1"/>
</dbReference>
<evidence type="ECO:0000256" key="4">
    <source>
        <dbReference type="ARBA" id="ARBA00023163"/>
    </source>
</evidence>
<feature type="domain" description="HTH lysR-type" evidence="5">
    <location>
        <begin position="3"/>
        <end position="60"/>
    </location>
</feature>
<keyword evidence="4" id="KW-0804">Transcription</keyword>
<dbReference type="InterPro" id="IPR005119">
    <property type="entry name" value="LysR_subst-bd"/>
</dbReference>
<name>A0ABX9ZZN2_9BURK</name>
<accession>A0ABX9ZZN2</accession>
<dbReference type="PRINTS" id="PR00039">
    <property type="entry name" value="HTHLYSR"/>
</dbReference>
<comment type="similarity">
    <text evidence="1">Belongs to the LysR transcriptional regulatory family.</text>
</comment>